<dbReference type="GO" id="GO:0005524">
    <property type="term" value="F:ATP binding"/>
    <property type="evidence" value="ECO:0007669"/>
    <property type="project" value="UniProtKB-KW"/>
</dbReference>
<keyword evidence="7" id="KW-0067">ATP-binding</keyword>
<proteinExistence type="inferred from homology"/>
<keyword evidence="10" id="KW-0413">Isomerase</keyword>
<dbReference type="Gene3D" id="3.40.50.300">
    <property type="entry name" value="P-loop containing nucleotide triphosphate hydrolases"/>
    <property type="match status" value="2"/>
</dbReference>
<protein>
    <recommendedName>
        <fullName evidence="12">Helicase ATP-binding domain-containing protein</fullName>
    </recommendedName>
</protein>
<keyword evidence="14" id="KW-1185">Reference proteome</keyword>
<feature type="compositionally biased region" description="Basic and acidic residues" evidence="11">
    <location>
        <begin position="204"/>
        <end position="215"/>
    </location>
</feature>
<comment type="cofactor">
    <cofactor evidence="1">
        <name>[4Fe-4S] cluster</name>
        <dbReference type="ChEBI" id="CHEBI:49883"/>
    </cofactor>
</comment>
<evidence type="ECO:0000256" key="10">
    <source>
        <dbReference type="ARBA" id="ARBA00023235"/>
    </source>
</evidence>
<dbReference type="GO" id="GO:0034085">
    <property type="term" value="P:establishment of sister chromatid cohesion"/>
    <property type="evidence" value="ECO:0007669"/>
    <property type="project" value="TreeGrafter"/>
</dbReference>
<dbReference type="SMART" id="SM00488">
    <property type="entry name" value="DEXDc2"/>
    <property type="match status" value="1"/>
</dbReference>
<dbReference type="SUPFAM" id="SSF52540">
    <property type="entry name" value="P-loop containing nucleoside triphosphate hydrolases"/>
    <property type="match status" value="1"/>
</dbReference>
<dbReference type="PANTHER" id="PTHR11472">
    <property type="entry name" value="DNA REPAIR DEAD HELICASE RAD3/XP-D SUBFAMILY MEMBER"/>
    <property type="match status" value="1"/>
</dbReference>
<evidence type="ECO:0000256" key="11">
    <source>
        <dbReference type="SAM" id="MobiDB-lite"/>
    </source>
</evidence>
<reference evidence="13 14" key="1">
    <citation type="submission" date="2020-08" db="EMBL/GenBank/DDBJ databases">
        <title>Plant Genome Project.</title>
        <authorList>
            <person name="Zhang R.-G."/>
        </authorList>
    </citation>
    <scope>NUCLEOTIDE SEQUENCE [LARGE SCALE GENOMIC DNA]</scope>
    <source>
        <tissue evidence="13">Rhizome</tissue>
    </source>
</reference>
<evidence type="ECO:0000313" key="13">
    <source>
        <dbReference type="EMBL" id="KAG6479888.1"/>
    </source>
</evidence>
<name>A0A8J5F6I2_ZINOF</name>
<dbReference type="SMART" id="SM00491">
    <property type="entry name" value="HELICc2"/>
    <property type="match status" value="1"/>
</dbReference>
<evidence type="ECO:0000256" key="4">
    <source>
        <dbReference type="ARBA" id="ARBA00022741"/>
    </source>
</evidence>
<keyword evidence="4" id="KW-0547">Nucleotide-binding</keyword>
<feature type="region of interest" description="Disordered" evidence="11">
    <location>
        <begin position="196"/>
        <end position="230"/>
    </location>
</feature>
<dbReference type="PROSITE" id="PS51193">
    <property type="entry name" value="HELICASE_ATP_BIND_2"/>
    <property type="match status" value="1"/>
</dbReference>
<evidence type="ECO:0000256" key="7">
    <source>
        <dbReference type="ARBA" id="ARBA00022840"/>
    </source>
</evidence>
<evidence type="ECO:0000256" key="9">
    <source>
        <dbReference type="ARBA" id="ARBA00023014"/>
    </source>
</evidence>
<evidence type="ECO:0000256" key="8">
    <source>
        <dbReference type="ARBA" id="ARBA00023004"/>
    </source>
</evidence>
<feature type="domain" description="Helicase ATP-binding" evidence="12">
    <location>
        <begin position="11"/>
        <end position="466"/>
    </location>
</feature>
<keyword evidence="5" id="KW-0378">Hydrolase</keyword>
<organism evidence="13 14">
    <name type="scientific">Zingiber officinale</name>
    <name type="common">Ginger</name>
    <name type="synonym">Amomum zingiber</name>
    <dbReference type="NCBI Taxonomy" id="94328"/>
    <lineage>
        <taxon>Eukaryota</taxon>
        <taxon>Viridiplantae</taxon>
        <taxon>Streptophyta</taxon>
        <taxon>Embryophyta</taxon>
        <taxon>Tracheophyta</taxon>
        <taxon>Spermatophyta</taxon>
        <taxon>Magnoliopsida</taxon>
        <taxon>Liliopsida</taxon>
        <taxon>Zingiberales</taxon>
        <taxon>Zingiberaceae</taxon>
        <taxon>Zingiber</taxon>
    </lineage>
</organism>
<dbReference type="PROSITE" id="PS00690">
    <property type="entry name" value="DEAH_ATP_HELICASE"/>
    <property type="match status" value="1"/>
</dbReference>
<accession>A0A8J5F6I2</accession>
<dbReference type="PANTHER" id="PTHR11472:SF41">
    <property type="entry name" value="ATP-DEPENDENT DNA HELICASE DDX11-RELATED"/>
    <property type="match status" value="1"/>
</dbReference>
<dbReference type="AlphaFoldDB" id="A0A8J5F6I2"/>
<dbReference type="InterPro" id="IPR045028">
    <property type="entry name" value="DinG/Rad3-like"/>
</dbReference>
<dbReference type="InterPro" id="IPR010614">
    <property type="entry name" value="RAD3-like_helicase_DEAD"/>
</dbReference>
<dbReference type="Proteomes" id="UP000734854">
    <property type="component" value="Unassembled WGS sequence"/>
</dbReference>
<dbReference type="InterPro" id="IPR027417">
    <property type="entry name" value="P-loop_NTPase"/>
</dbReference>
<comment type="caution">
    <text evidence="13">The sequence shown here is derived from an EMBL/GenBank/DDBJ whole genome shotgun (WGS) entry which is preliminary data.</text>
</comment>
<evidence type="ECO:0000256" key="3">
    <source>
        <dbReference type="ARBA" id="ARBA00022723"/>
    </source>
</evidence>
<dbReference type="InterPro" id="IPR002464">
    <property type="entry name" value="DNA/RNA_helicase_DEAH_CS"/>
</dbReference>
<dbReference type="GO" id="GO:0006139">
    <property type="term" value="P:nucleobase-containing compound metabolic process"/>
    <property type="evidence" value="ECO:0007669"/>
    <property type="project" value="InterPro"/>
</dbReference>
<dbReference type="InterPro" id="IPR006554">
    <property type="entry name" value="Helicase-like_DEXD_c2"/>
</dbReference>
<gene>
    <name evidence="13" type="ORF">ZIOFF_063364</name>
</gene>
<dbReference type="InterPro" id="IPR014013">
    <property type="entry name" value="Helic_SF1/SF2_ATP-bd_DinG/Rad3"/>
</dbReference>
<evidence type="ECO:0000259" key="12">
    <source>
        <dbReference type="PROSITE" id="PS51193"/>
    </source>
</evidence>
<dbReference type="GO" id="GO:0003678">
    <property type="term" value="F:DNA helicase activity"/>
    <property type="evidence" value="ECO:0007669"/>
    <property type="project" value="InterPro"/>
</dbReference>
<evidence type="ECO:0000256" key="6">
    <source>
        <dbReference type="ARBA" id="ARBA00022806"/>
    </source>
</evidence>
<evidence type="ECO:0000256" key="5">
    <source>
        <dbReference type="ARBA" id="ARBA00022801"/>
    </source>
</evidence>
<keyword evidence="9" id="KW-0411">Iron-sulfur</keyword>
<sequence length="986" mass="111769">MGEEDTNPRPRRDFPAFPFEPYPIQTEFMSFLYNFLDKGGGVAMLESPTGTSLRSISFIRLNPSLCLRANLFFNSSWFLCSLVWDFESGTGKTLSLICSAMQWVVDHKEKKQLLKSMKTDAKLGEANDDGNCDEPQWMRDFDITDVEKKEAPRKRSEFVVGDFEKKRSGAKSVNVEKMGVQSLDDEEDFLLEEYVSEDESTEGGFEKSKRKRDTDSNWSSSSDEEAYEEEDEEVTPKVYFCSRTHSQLSQFVDEFRRTRFALALKLACLGSRKNLCINSDVLKLRNPSRINERCLELQRNQKDAKLKVLDDKGKMRRSKGTSGCPMLRRQKLQKLFKNEVWNTGAMDIEDLVQLGSKIGTCPYYGARNMVPSSDIIVLPYQSLFLRSARESLSINLKKSIIIIDEAHNLADSLTNMYNAKISETQLKRILDALEFYINKFRSCLGPGNRRYIQTLIVLIQSFLQKLHEFLSTSSYRDEQGIKGSLADTSMTINDFLFSLNIDNLNLVKLHRYIKDSKIIHKISGYGTKLASLQSHNSICSDSQNNSEEGSILSGFQTLDNIIISLVHNDRDGRILLSRPKLSGQKEEGYIKFMMLSGHTIFSEVLDQAYAVVLAGGTLQPIEETRVRLFPNLSRDEVHFYTCNHIVPPESILPIVVSHGPSGIDFDFSYNSRNSSNMVCTLPLKFFNAGIFFDMLQWISLSSRSPGSLGQQSIPLVSARLVVPQLKTKIEELGRLLCNLVAIVPEGFVVFFSSFDYEGRVYDAWKASGVLSKISKKKIVYREPKSSNDVEHVLKKYKETIASCDTILKDTGINGAVLLAVVGGKISEGINLSDGMGRCILMVGLPYPSPDIELIERVQHIEGLGQAIPQRCNKPFRNSSNDGHEAESGFGFLRRCKQRGKEYYENLCMKAVNQSIGRAIRHVNDYAAVLLVDSRYACSQLSQNMSHPTNKLPLWIKQQLVSSTQNYGEVHRLLHKFFQFNRQKRHT</sequence>
<evidence type="ECO:0000256" key="1">
    <source>
        <dbReference type="ARBA" id="ARBA00001966"/>
    </source>
</evidence>
<keyword evidence="6" id="KW-0347">Helicase</keyword>
<dbReference type="Pfam" id="PF13307">
    <property type="entry name" value="Helicase_C_2"/>
    <property type="match status" value="1"/>
</dbReference>
<evidence type="ECO:0000256" key="2">
    <source>
        <dbReference type="ARBA" id="ARBA00008435"/>
    </source>
</evidence>
<dbReference type="GO" id="GO:0003677">
    <property type="term" value="F:DNA binding"/>
    <property type="evidence" value="ECO:0007669"/>
    <property type="project" value="InterPro"/>
</dbReference>
<dbReference type="Pfam" id="PF06733">
    <property type="entry name" value="DEAD_2"/>
    <property type="match status" value="1"/>
</dbReference>
<keyword evidence="8" id="KW-0408">Iron</keyword>
<dbReference type="GO" id="GO:0005634">
    <property type="term" value="C:nucleus"/>
    <property type="evidence" value="ECO:0007669"/>
    <property type="project" value="TreeGrafter"/>
</dbReference>
<comment type="similarity">
    <text evidence="2">Belongs to the DEAD box helicase family. DEAH subfamily. DDX11/CHL1 sub-subfamily.</text>
</comment>
<dbReference type="GO" id="GO:0046872">
    <property type="term" value="F:metal ion binding"/>
    <property type="evidence" value="ECO:0007669"/>
    <property type="project" value="UniProtKB-KW"/>
</dbReference>
<dbReference type="GO" id="GO:0016818">
    <property type="term" value="F:hydrolase activity, acting on acid anhydrides, in phosphorus-containing anhydrides"/>
    <property type="evidence" value="ECO:0007669"/>
    <property type="project" value="InterPro"/>
</dbReference>
<evidence type="ECO:0000313" key="14">
    <source>
        <dbReference type="Proteomes" id="UP000734854"/>
    </source>
</evidence>
<keyword evidence="3" id="KW-0479">Metal-binding</keyword>
<dbReference type="EMBL" id="JACMSC010000017">
    <property type="protein sequence ID" value="KAG6479888.1"/>
    <property type="molecule type" value="Genomic_DNA"/>
</dbReference>
<dbReference type="InterPro" id="IPR006555">
    <property type="entry name" value="ATP-dep_Helicase_C"/>
</dbReference>
<dbReference type="GO" id="GO:0051536">
    <property type="term" value="F:iron-sulfur cluster binding"/>
    <property type="evidence" value="ECO:0007669"/>
    <property type="project" value="UniProtKB-KW"/>
</dbReference>